<dbReference type="RefSeq" id="XP_016760147.1">
    <property type="nucleotide sequence ID" value="XM_016905790.1"/>
</dbReference>
<feature type="region of interest" description="Disordered" evidence="1">
    <location>
        <begin position="235"/>
        <end position="273"/>
    </location>
</feature>
<evidence type="ECO:0000313" key="3">
    <source>
        <dbReference type="Proteomes" id="UP000016931"/>
    </source>
</evidence>
<reference evidence="2 3" key="1">
    <citation type="journal article" date="2012" name="PLoS Pathog.">
        <title>Diverse lifestyles and strategies of plant pathogenesis encoded in the genomes of eighteen Dothideomycetes fungi.</title>
        <authorList>
            <person name="Ohm R.A."/>
            <person name="Feau N."/>
            <person name="Henrissat B."/>
            <person name="Schoch C.L."/>
            <person name="Horwitz B.A."/>
            <person name="Barry K.W."/>
            <person name="Condon B.J."/>
            <person name="Copeland A.C."/>
            <person name="Dhillon B."/>
            <person name="Glaser F."/>
            <person name="Hesse C.N."/>
            <person name="Kosti I."/>
            <person name="LaButti K."/>
            <person name="Lindquist E.A."/>
            <person name="Lucas S."/>
            <person name="Salamov A.A."/>
            <person name="Bradshaw R.E."/>
            <person name="Ciuffetti L."/>
            <person name="Hamelin R.C."/>
            <person name="Kema G.H.J."/>
            <person name="Lawrence C."/>
            <person name="Scott J.A."/>
            <person name="Spatafora J.W."/>
            <person name="Turgeon B.G."/>
            <person name="de Wit P.J.G.M."/>
            <person name="Zhong S."/>
            <person name="Goodwin S.B."/>
            <person name="Grigoriev I.V."/>
        </authorList>
    </citation>
    <scope>NUCLEOTIDE SEQUENCE [LARGE SCALE GENOMIC DNA]</scope>
    <source>
        <strain evidence="2 3">SO2202</strain>
    </source>
</reference>
<proteinExistence type="predicted"/>
<dbReference type="Proteomes" id="UP000016931">
    <property type="component" value="Unassembled WGS sequence"/>
</dbReference>
<evidence type="ECO:0000256" key="1">
    <source>
        <dbReference type="SAM" id="MobiDB-lite"/>
    </source>
</evidence>
<organism evidence="2 3">
    <name type="scientific">Sphaerulina musiva (strain SO2202)</name>
    <name type="common">Poplar stem canker fungus</name>
    <name type="synonym">Septoria musiva</name>
    <dbReference type="NCBI Taxonomy" id="692275"/>
    <lineage>
        <taxon>Eukaryota</taxon>
        <taxon>Fungi</taxon>
        <taxon>Dikarya</taxon>
        <taxon>Ascomycota</taxon>
        <taxon>Pezizomycotina</taxon>
        <taxon>Dothideomycetes</taxon>
        <taxon>Dothideomycetidae</taxon>
        <taxon>Mycosphaerellales</taxon>
        <taxon>Mycosphaerellaceae</taxon>
        <taxon>Sphaerulina</taxon>
    </lineage>
</organism>
<keyword evidence="3" id="KW-1185">Reference proteome</keyword>
<dbReference type="OrthoDB" id="3649457at2759"/>
<sequence>MYWTLSHLYQHQLFRHSAVDVGLKNNRHNAMAASNATACRLPSKLPADLGSHISMMEFLELSPDLRLRSNTIETENVPSSETTTLSGCHDSLSSGRNSMASSRTSNNSTCSQLSSIAKPVKRVRFEETASWTFFDDNEVMPERPEIRKRPELRKRPSFMTRSMDRIMTRKTIPIETDPGVPPAALSAMTENLRQLKRRNSAIDIASVANKTTSRYSTPGRRDSLVITVHQPLRESAGRRYSNAQTPARTPAAPAPKGEWGDLLGTPKPNPLAV</sequence>
<feature type="compositionally biased region" description="Low complexity" evidence="1">
    <location>
        <begin position="245"/>
        <end position="255"/>
    </location>
</feature>
<name>N1QLD7_SPHMS</name>
<evidence type="ECO:0000313" key="2">
    <source>
        <dbReference type="EMBL" id="EMF12026.1"/>
    </source>
</evidence>
<dbReference type="EMBL" id="KB456265">
    <property type="protein sequence ID" value="EMF12026.1"/>
    <property type="molecule type" value="Genomic_DNA"/>
</dbReference>
<accession>N1QLD7</accession>
<protein>
    <submittedName>
        <fullName evidence="2">Uncharacterized protein</fullName>
    </submittedName>
</protein>
<dbReference type="GeneID" id="27902927"/>
<feature type="region of interest" description="Disordered" evidence="1">
    <location>
        <begin position="74"/>
        <end position="116"/>
    </location>
</feature>
<dbReference type="eggNOG" id="ENOG502R9BT">
    <property type="taxonomic scope" value="Eukaryota"/>
</dbReference>
<dbReference type="HOGENOM" id="CLU_1205221_0_0_1"/>
<feature type="compositionally biased region" description="Polar residues" evidence="1">
    <location>
        <begin position="74"/>
        <end position="115"/>
    </location>
</feature>
<dbReference type="AlphaFoldDB" id="N1QLD7"/>
<gene>
    <name evidence="2" type="ORF">SEPMUDRAFT_149822</name>
</gene>